<evidence type="ECO:0000313" key="3">
    <source>
        <dbReference type="Proteomes" id="UP000290365"/>
    </source>
</evidence>
<dbReference type="PANTHER" id="PTHR43591">
    <property type="entry name" value="METHYLTRANSFERASE"/>
    <property type="match status" value="1"/>
</dbReference>
<dbReference type="AlphaFoldDB" id="A0A4P6JT49"/>
<dbReference type="RefSeq" id="WP_129889791.1">
    <property type="nucleotide sequence ID" value="NZ_CP035758.1"/>
</dbReference>
<name>A0A4P6JT49_KTERU</name>
<keyword evidence="3" id="KW-1185">Reference proteome</keyword>
<dbReference type="Proteomes" id="UP000290365">
    <property type="component" value="Chromosome"/>
</dbReference>
<dbReference type="InterPro" id="IPR025714">
    <property type="entry name" value="Methyltranfer_dom"/>
</dbReference>
<organism evidence="2 3">
    <name type="scientific">Ktedonosporobacter rubrisoli</name>
    <dbReference type="NCBI Taxonomy" id="2509675"/>
    <lineage>
        <taxon>Bacteria</taxon>
        <taxon>Bacillati</taxon>
        <taxon>Chloroflexota</taxon>
        <taxon>Ktedonobacteria</taxon>
        <taxon>Ktedonobacterales</taxon>
        <taxon>Ktedonosporobacteraceae</taxon>
        <taxon>Ktedonosporobacter</taxon>
    </lineage>
</organism>
<keyword evidence="2" id="KW-0489">Methyltransferase</keyword>
<proteinExistence type="predicted"/>
<dbReference type="EMBL" id="CP035758">
    <property type="protein sequence ID" value="QBD78738.1"/>
    <property type="molecule type" value="Genomic_DNA"/>
</dbReference>
<dbReference type="GO" id="GO:0032259">
    <property type="term" value="P:methylation"/>
    <property type="evidence" value="ECO:0007669"/>
    <property type="project" value="UniProtKB-KW"/>
</dbReference>
<dbReference type="InterPro" id="IPR029063">
    <property type="entry name" value="SAM-dependent_MTases_sf"/>
</dbReference>
<dbReference type="CDD" id="cd02440">
    <property type="entry name" value="AdoMet_MTases"/>
    <property type="match status" value="1"/>
</dbReference>
<accession>A0A4P6JT49</accession>
<dbReference type="OrthoDB" id="9805171at2"/>
<keyword evidence="2" id="KW-0808">Transferase</keyword>
<dbReference type="SUPFAM" id="SSF53335">
    <property type="entry name" value="S-adenosyl-L-methionine-dependent methyltransferases"/>
    <property type="match status" value="1"/>
</dbReference>
<dbReference type="Gene3D" id="3.40.50.150">
    <property type="entry name" value="Vaccinia Virus protein VP39"/>
    <property type="match status" value="1"/>
</dbReference>
<dbReference type="GO" id="GO:0008168">
    <property type="term" value="F:methyltransferase activity"/>
    <property type="evidence" value="ECO:0007669"/>
    <property type="project" value="UniProtKB-KW"/>
</dbReference>
<reference evidence="2 3" key="1">
    <citation type="submission" date="2019-01" db="EMBL/GenBank/DDBJ databases">
        <title>Ktedonosporobacter rubrisoli SCAWS-G2.</title>
        <authorList>
            <person name="Huang Y."/>
            <person name="Yan B."/>
        </authorList>
    </citation>
    <scope>NUCLEOTIDE SEQUENCE [LARGE SCALE GENOMIC DNA]</scope>
    <source>
        <strain evidence="2 3">SCAWS-G2</strain>
    </source>
</reference>
<dbReference type="Pfam" id="PF13847">
    <property type="entry name" value="Methyltransf_31"/>
    <property type="match status" value="1"/>
</dbReference>
<sequence length="278" mass="31419">MQDYLRFTYDAESAETASFFDECSLWAARFGLLLLNNLELRPNLQILDLACGTGFPLFELAHSFGSTCQITGVDNWKGGIERARAKLQFYQLANVQLLEADARHLPLPDASFDLIISNLGINNFANPDAVMAECMRVARPKARLVMTTNLSGHMAEFYTAFRATLHELGKSAYLERLAQNESHRGTKEGFVELLQSNDFRIVNVKEEQFQLRYLNGSALLNHHLSKIGFLGGWRQTVKPEDEEQIFAHLENKLNQLAQAQSELRMSVPMLYLEGEKSA</sequence>
<gene>
    <name evidence="2" type="ORF">EPA93_23235</name>
</gene>
<protein>
    <submittedName>
        <fullName evidence="2">Class I SAM-dependent methyltransferase</fullName>
    </submittedName>
</protein>
<feature type="domain" description="Methyltransferase" evidence="1">
    <location>
        <begin position="42"/>
        <end position="163"/>
    </location>
</feature>
<evidence type="ECO:0000259" key="1">
    <source>
        <dbReference type="Pfam" id="PF13847"/>
    </source>
</evidence>
<dbReference type="KEGG" id="kbs:EPA93_23235"/>
<evidence type="ECO:0000313" key="2">
    <source>
        <dbReference type="EMBL" id="QBD78738.1"/>
    </source>
</evidence>